<feature type="domain" description="STAS" evidence="1">
    <location>
        <begin position="18"/>
        <end position="118"/>
    </location>
</feature>
<reference evidence="2 3" key="1">
    <citation type="submission" date="2019-02" db="EMBL/GenBank/DDBJ databases">
        <title>Deep-cultivation of Planctomycetes and their phenomic and genomic characterization uncovers novel biology.</title>
        <authorList>
            <person name="Wiegand S."/>
            <person name="Jogler M."/>
            <person name="Boedeker C."/>
            <person name="Pinto D."/>
            <person name="Vollmers J."/>
            <person name="Rivas-Marin E."/>
            <person name="Kohn T."/>
            <person name="Peeters S.H."/>
            <person name="Heuer A."/>
            <person name="Rast P."/>
            <person name="Oberbeckmann S."/>
            <person name="Bunk B."/>
            <person name="Jeske O."/>
            <person name="Meyerdierks A."/>
            <person name="Storesund J.E."/>
            <person name="Kallscheuer N."/>
            <person name="Luecker S."/>
            <person name="Lage O.M."/>
            <person name="Pohl T."/>
            <person name="Merkel B.J."/>
            <person name="Hornburger P."/>
            <person name="Mueller R.-W."/>
            <person name="Bruemmer F."/>
            <person name="Labrenz M."/>
            <person name="Spormann A.M."/>
            <person name="Op Den Camp H."/>
            <person name="Overmann J."/>
            <person name="Amann R."/>
            <person name="Jetten M.S.M."/>
            <person name="Mascher T."/>
            <person name="Medema M.H."/>
            <person name="Devos D.P."/>
            <person name="Kaster A.-K."/>
            <person name="Ovreas L."/>
            <person name="Rohde M."/>
            <person name="Galperin M.Y."/>
            <person name="Jogler C."/>
        </authorList>
    </citation>
    <scope>NUCLEOTIDE SEQUENCE [LARGE SCALE GENOMIC DNA]</scope>
    <source>
        <strain evidence="2 3">Pla52o</strain>
    </source>
</reference>
<organism evidence="2 3">
    <name type="scientific">Novipirellula galeiformis</name>
    <dbReference type="NCBI Taxonomy" id="2528004"/>
    <lineage>
        <taxon>Bacteria</taxon>
        <taxon>Pseudomonadati</taxon>
        <taxon>Planctomycetota</taxon>
        <taxon>Planctomycetia</taxon>
        <taxon>Pirellulales</taxon>
        <taxon>Pirellulaceae</taxon>
        <taxon>Novipirellula</taxon>
    </lineage>
</organism>
<dbReference type="RefSeq" id="WP_146595886.1">
    <property type="nucleotide sequence ID" value="NZ_SJPT01000006.1"/>
</dbReference>
<dbReference type="OrthoDB" id="277202at2"/>
<gene>
    <name evidence="2" type="ORF">Pla52o_37600</name>
</gene>
<proteinExistence type="predicted"/>
<dbReference type="InterPro" id="IPR002645">
    <property type="entry name" value="STAS_dom"/>
</dbReference>
<comment type="caution">
    <text evidence="2">The sequence shown here is derived from an EMBL/GenBank/DDBJ whole genome shotgun (WGS) entry which is preliminary data.</text>
</comment>
<accession>A0A5C6CA37</accession>
<dbReference type="Gene3D" id="3.30.750.24">
    <property type="entry name" value="STAS domain"/>
    <property type="match status" value="1"/>
</dbReference>
<dbReference type="EMBL" id="SJPT01000006">
    <property type="protein sequence ID" value="TWU21573.1"/>
    <property type="molecule type" value="Genomic_DNA"/>
</dbReference>
<evidence type="ECO:0000313" key="3">
    <source>
        <dbReference type="Proteomes" id="UP000316304"/>
    </source>
</evidence>
<dbReference type="Pfam" id="PF01740">
    <property type="entry name" value="STAS"/>
    <property type="match status" value="1"/>
</dbReference>
<name>A0A5C6CA37_9BACT</name>
<protein>
    <recommendedName>
        <fullName evidence="1">STAS domain-containing protein</fullName>
    </recommendedName>
</protein>
<dbReference type="Proteomes" id="UP000316304">
    <property type="component" value="Unassembled WGS sequence"/>
</dbReference>
<dbReference type="SUPFAM" id="SSF52091">
    <property type="entry name" value="SpoIIaa-like"/>
    <property type="match status" value="1"/>
</dbReference>
<dbReference type="AlphaFoldDB" id="A0A5C6CA37"/>
<sequence>MNLYKHIRTSASEGVPVVFLASTKFLDRELIQQTQQELIAYIKSAKPARMVINFKDVNAISSEFITTMLRCNDYVQSENGELRLCNMSPMVRMAFQVTNLDGTLLQIMDSTPKAILSFTPKPSSR</sequence>
<dbReference type="InterPro" id="IPR036513">
    <property type="entry name" value="STAS_dom_sf"/>
</dbReference>
<evidence type="ECO:0000313" key="2">
    <source>
        <dbReference type="EMBL" id="TWU21573.1"/>
    </source>
</evidence>
<keyword evidence="3" id="KW-1185">Reference proteome</keyword>
<evidence type="ECO:0000259" key="1">
    <source>
        <dbReference type="PROSITE" id="PS50801"/>
    </source>
</evidence>
<dbReference type="PROSITE" id="PS50801">
    <property type="entry name" value="STAS"/>
    <property type="match status" value="1"/>
</dbReference>
<dbReference type="CDD" id="cd07043">
    <property type="entry name" value="STAS_anti-anti-sigma_factors"/>
    <property type="match status" value="1"/>
</dbReference>